<dbReference type="AlphaFoldDB" id="A0A110BKG3"/>
<evidence type="ECO:0000313" key="2">
    <source>
        <dbReference type="Proteomes" id="UP000069850"/>
    </source>
</evidence>
<protein>
    <submittedName>
        <fullName evidence="1">Uncharacterized protein</fullName>
    </submittedName>
</protein>
<dbReference type="Proteomes" id="UP000069850">
    <property type="component" value="Chromosome 1"/>
</dbReference>
<organism evidence="1 2">
    <name type="scientific">Methanoculleus bourgensis</name>
    <dbReference type="NCBI Taxonomy" id="83986"/>
    <lineage>
        <taxon>Archaea</taxon>
        <taxon>Methanobacteriati</taxon>
        <taxon>Methanobacteriota</taxon>
        <taxon>Stenosarchaea group</taxon>
        <taxon>Methanomicrobia</taxon>
        <taxon>Methanomicrobiales</taxon>
        <taxon>Methanomicrobiaceae</taxon>
        <taxon>Methanoculleus</taxon>
    </lineage>
</organism>
<accession>A0A110BKG3</accession>
<dbReference type="EMBL" id="LT158599">
    <property type="protein sequence ID" value="CVK34711.1"/>
    <property type="molecule type" value="Genomic_DNA"/>
</dbReference>
<reference evidence="1 2" key="1">
    <citation type="submission" date="2016-01" db="EMBL/GenBank/DDBJ databases">
        <authorList>
            <person name="Manzoor S."/>
        </authorList>
    </citation>
    <scope>NUCLEOTIDE SEQUENCE [LARGE SCALE GENOMIC DNA]</scope>
    <source>
        <strain evidence="1">Methanoculleus sp MAB1</strain>
    </source>
</reference>
<dbReference type="KEGG" id="mema:MMAB1_3498"/>
<sequence>MPVRTNSAYMARIAVEIPRSLTDSGDYALIDIAYILSPYCLALWCGIARNINATHPCKMLYPRARNSICTWSPTPTHSLPCFES</sequence>
<proteinExistence type="predicted"/>
<name>A0A110BKG3_9EURY</name>
<evidence type="ECO:0000313" key="1">
    <source>
        <dbReference type="EMBL" id="CVK34711.1"/>
    </source>
</evidence>
<gene>
    <name evidence="1" type="ORF">MMAB1_3498</name>
</gene>